<reference evidence="1" key="1">
    <citation type="submission" date="2018-05" db="EMBL/GenBank/DDBJ databases">
        <authorList>
            <person name="Lanie J.A."/>
            <person name="Ng W.-L."/>
            <person name="Kazmierczak K.M."/>
            <person name="Andrzejewski T.M."/>
            <person name="Davidsen T.M."/>
            <person name="Wayne K.J."/>
            <person name="Tettelin H."/>
            <person name="Glass J.I."/>
            <person name="Rusch D."/>
            <person name="Podicherti R."/>
            <person name="Tsui H.-C.T."/>
            <person name="Winkler M.E."/>
        </authorList>
    </citation>
    <scope>NUCLEOTIDE SEQUENCE</scope>
</reference>
<sequence length="31" mass="3318">GYSIASLPLVFVFLFTMRLFVRGISAGAVKG</sequence>
<protein>
    <submittedName>
        <fullName evidence="1">Uncharacterized protein</fullName>
    </submittedName>
</protein>
<dbReference type="AlphaFoldDB" id="A0A382BPE5"/>
<feature type="non-terminal residue" evidence="1">
    <location>
        <position position="1"/>
    </location>
</feature>
<gene>
    <name evidence="1" type="ORF">METZ01_LOCUS168343</name>
</gene>
<dbReference type="EMBL" id="UINC01030688">
    <property type="protein sequence ID" value="SVB15489.1"/>
    <property type="molecule type" value="Genomic_DNA"/>
</dbReference>
<evidence type="ECO:0000313" key="1">
    <source>
        <dbReference type="EMBL" id="SVB15489.1"/>
    </source>
</evidence>
<organism evidence="1">
    <name type="scientific">marine metagenome</name>
    <dbReference type="NCBI Taxonomy" id="408172"/>
    <lineage>
        <taxon>unclassified sequences</taxon>
        <taxon>metagenomes</taxon>
        <taxon>ecological metagenomes</taxon>
    </lineage>
</organism>
<proteinExistence type="predicted"/>
<name>A0A382BPE5_9ZZZZ</name>
<accession>A0A382BPE5</accession>